<dbReference type="Pfam" id="PF07690">
    <property type="entry name" value="MFS_1"/>
    <property type="match status" value="1"/>
</dbReference>
<dbReference type="EMBL" id="BOOU01000036">
    <property type="protein sequence ID" value="GII77612.1"/>
    <property type="molecule type" value="Genomic_DNA"/>
</dbReference>
<protein>
    <submittedName>
        <fullName evidence="9">MFS transporter</fullName>
    </submittedName>
</protein>
<dbReference type="PROSITE" id="PS50850">
    <property type="entry name" value="MFS"/>
    <property type="match status" value="1"/>
</dbReference>
<dbReference type="InterPro" id="IPR020846">
    <property type="entry name" value="MFS_dom"/>
</dbReference>
<feature type="transmembrane region" description="Helical" evidence="7">
    <location>
        <begin position="64"/>
        <end position="84"/>
    </location>
</feature>
<sequence>MATMASTSTEAPRAANAVSALRTFLVAGLGTALEYYDFLIYGLAAGLVFNKVFFPGSDPLIGTLYAFAAFGTGFLARPLGGIVIGHFGDIIGRRKMLITTLITMGVATIAIGFLPDYATIGVWAPILLVLLRLVQGFAAGGEWGGAALFGIENAPANRRGLWGSFTSMGIGLGTLLGGGVFTIVSIAFDDQLTPLAWRIPFWIGGALVLVGLLARMSMPQQEAIPTAPARAKRKMPLAEAVKRSPRTVLLGLGVSYGYNTVAYIGFTFFLSYLTGIGYGATESLVAQLVYSFVLFCSAPLFALMSDRVGRRTVMVLGGIAMAVFLYIYFPMVGTGSIALVVLAFGITGLITGITQGPIPAFLGEQFPARMRYSGMSASYQIGAAIGGGTASFVATGLLIMSNQQPVAVAAYGTFAMAVLIACSLGLRETSRLSTQEVNDPDGATATART</sequence>
<dbReference type="PROSITE" id="PS00217">
    <property type="entry name" value="SUGAR_TRANSPORT_2"/>
    <property type="match status" value="2"/>
</dbReference>
<dbReference type="AlphaFoldDB" id="A0A919R0W4"/>
<name>A0A919R0W4_9ACTN</name>
<dbReference type="InterPro" id="IPR011701">
    <property type="entry name" value="MFS"/>
</dbReference>
<feature type="transmembrane region" description="Helical" evidence="7">
    <location>
        <begin position="194"/>
        <end position="214"/>
    </location>
</feature>
<dbReference type="SUPFAM" id="SSF103473">
    <property type="entry name" value="MFS general substrate transporter"/>
    <property type="match status" value="1"/>
</dbReference>
<feature type="transmembrane region" description="Helical" evidence="7">
    <location>
        <begin position="161"/>
        <end position="188"/>
    </location>
</feature>
<feature type="transmembrane region" description="Helical" evidence="7">
    <location>
        <begin position="120"/>
        <end position="140"/>
    </location>
</feature>
<feature type="transmembrane region" description="Helical" evidence="7">
    <location>
        <begin position="248"/>
        <end position="272"/>
    </location>
</feature>
<evidence type="ECO:0000313" key="9">
    <source>
        <dbReference type="EMBL" id="GII77612.1"/>
    </source>
</evidence>
<accession>A0A919R0W4</accession>
<dbReference type="GO" id="GO:0005886">
    <property type="term" value="C:plasma membrane"/>
    <property type="evidence" value="ECO:0007669"/>
    <property type="project" value="UniProtKB-SubCell"/>
</dbReference>
<dbReference type="PANTHER" id="PTHR43045:SF1">
    <property type="entry name" value="SHIKIMATE TRANSPORTER"/>
    <property type="match status" value="1"/>
</dbReference>
<feature type="transmembrane region" description="Helical" evidence="7">
    <location>
        <begin position="335"/>
        <end position="358"/>
    </location>
</feature>
<keyword evidence="5 7" id="KW-1133">Transmembrane helix</keyword>
<dbReference type="InterPro" id="IPR036259">
    <property type="entry name" value="MFS_trans_sf"/>
</dbReference>
<keyword evidence="6 7" id="KW-0472">Membrane</keyword>
<dbReference type="Gene3D" id="1.20.1250.20">
    <property type="entry name" value="MFS general substrate transporter like domains"/>
    <property type="match status" value="2"/>
</dbReference>
<organism evidence="9 10">
    <name type="scientific">Sphaerisporangium rufum</name>
    <dbReference type="NCBI Taxonomy" id="1381558"/>
    <lineage>
        <taxon>Bacteria</taxon>
        <taxon>Bacillati</taxon>
        <taxon>Actinomycetota</taxon>
        <taxon>Actinomycetes</taxon>
        <taxon>Streptosporangiales</taxon>
        <taxon>Streptosporangiaceae</taxon>
        <taxon>Sphaerisporangium</taxon>
    </lineage>
</organism>
<evidence type="ECO:0000256" key="1">
    <source>
        <dbReference type="ARBA" id="ARBA00004651"/>
    </source>
</evidence>
<dbReference type="GO" id="GO:0022857">
    <property type="term" value="F:transmembrane transporter activity"/>
    <property type="evidence" value="ECO:0007669"/>
    <property type="project" value="InterPro"/>
</dbReference>
<feature type="transmembrane region" description="Helical" evidence="7">
    <location>
        <begin position="379"/>
        <end position="400"/>
    </location>
</feature>
<comment type="subcellular location">
    <subcellularLocation>
        <location evidence="1">Cell membrane</location>
        <topology evidence="1">Multi-pass membrane protein</topology>
    </subcellularLocation>
</comment>
<reference evidence="9" key="1">
    <citation type="submission" date="2021-01" db="EMBL/GenBank/DDBJ databases">
        <title>Whole genome shotgun sequence of Sphaerisporangium rufum NBRC 109079.</title>
        <authorList>
            <person name="Komaki H."/>
            <person name="Tamura T."/>
        </authorList>
    </citation>
    <scope>NUCLEOTIDE SEQUENCE</scope>
    <source>
        <strain evidence="9">NBRC 109079</strain>
    </source>
</reference>
<evidence type="ECO:0000256" key="5">
    <source>
        <dbReference type="ARBA" id="ARBA00022989"/>
    </source>
</evidence>
<evidence type="ECO:0000256" key="6">
    <source>
        <dbReference type="ARBA" id="ARBA00023136"/>
    </source>
</evidence>
<proteinExistence type="predicted"/>
<dbReference type="Proteomes" id="UP000655287">
    <property type="component" value="Unassembled WGS sequence"/>
</dbReference>
<keyword evidence="4 7" id="KW-0812">Transmembrane</keyword>
<evidence type="ECO:0000256" key="7">
    <source>
        <dbReference type="SAM" id="Phobius"/>
    </source>
</evidence>
<evidence type="ECO:0000256" key="2">
    <source>
        <dbReference type="ARBA" id="ARBA00022448"/>
    </source>
</evidence>
<keyword evidence="10" id="KW-1185">Reference proteome</keyword>
<feature type="transmembrane region" description="Helical" evidence="7">
    <location>
        <begin position="406"/>
        <end position="426"/>
    </location>
</feature>
<gene>
    <name evidence="9" type="ORF">Sru01_25940</name>
</gene>
<feature type="domain" description="Major facilitator superfamily (MFS) profile" evidence="8">
    <location>
        <begin position="23"/>
        <end position="430"/>
    </location>
</feature>
<feature type="transmembrane region" description="Helical" evidence="7">
    <location>
        <begin position="312"/>
        <end position="329"/>
    </location>
</feature>
<dbReference type="PANTHER" id="PTHR43045">
    <property type="entry name" value="SHIKIMATE TRANSPORTER"/>
    <property type="match status" value="1"/>
</dbReference>
<evidence type="ECO:0000259" key="8">
    <source>
        <dbReference type="PROSITE" id="PS50850"/>
    </source>
</evidence>
<comment type="caution">
    <text evidence="9">The sequence shown here is derived from an EMBL/GenBank/DDBJ whole genome shotgun (WGS) entry which is preliminary data.</text>
</comment>
<dbReference type="InterPro" id="IPR005829">
    <property type="entry name" value="Sugar_transporter_CS"/>
</dbReference>
<evidence type="ECO:0000313" key="10">
    <source>
        <dbReference type="Proteomes" id="UP000655287"/>
    </source>
</evidence>
<feature type="transmembrane region" description="Helical" evidence="7">
    <location>
        <begin position="284"/>
        <end position="305"/>
    </location>
</feature>
<keyword evidence="3" id="KW-1003">Cell membrane</keyword>
<feature type="transmembrane region" description="Helical" evidence="7">
    <location>
        <begin position="96"/>
        <end position="114"/>
    </location>
</feature>
<feature type="transmembrane region" description="Helical" evidence="7">
    <location>
        <begin position="21"/>
        <end position="44"/>
    </location>
</feature>
<keyword evidence="2" id="KW-0813">Transport</keyword>
<evidence type="ECO:0000256" key="3">
    <source>
        <dbReference type="ARBA" id="ARBA00022475"/>
    </source>
</evidence>
<evidence type="ECO:0000256" key="4">
    <source>
        <dbReference type="ARBA" id="ARBA00022692"/>
    </source>
</evidence>